<dbReference type="SUPFAM" id="SSF52402">
    <property type="entry name" value="Adenine nucleotide alpha hydrolases-like"/>
    <property type="match status" value="1"/>
</dbReference>
<accession>A0A178ML19</accession>
<evidence type="ECO:0000259" key="9">
    <source>
        <dbReference type="PROSITE" id="PS51278"/>
    </source>
</evidence>
<keyword evidence="4 8" id="KW-0547">Nucleotide-binding</keyword>
<organism evidence="10 11">
    <name type="scientific">Paramagnetospirillum marisnigri</name>
    <dbReference type="NCBI Taxonomy" id="1285242"/>
    <lineage>
        <taxon>Bacteria</taxon>
        <taxon>Pseudomonadati</taxon>
        <taxon>Pseudomonadota</taxon>
        <taxon>Alphaproteobacteria</taxon>
        <taxon>Rhodospirillales</taxon>
        <taxon>Magnetospirillaceae</taxon>
        <taxon>Paramagnetospirillum</taxon>
    </lineage>
</organism>
<evidence type="ECO:0000313" key="10">
    <source>
        <dbReference type="EMBL" id="OAN49299.1"/>
    </source>
</evidence>
<dbReference type="GO" id="GO:0005829">
    <property type="term" value="C:cytosol"/>
    <property type="evidence" value="ECO:0007669"/>
    <property type="project" value="TreeGrafter"/>
</dbReference>
<dbReference type="STRING" id="1285242.A6A04_04065"/>
<evidence type="ECO:0000256" key="6">
    <source>
        <dbReference type="ARBA" id="ARBA00022962"/>
    </source>
</evidence>
<name>A0A178ML19_9PROT</name>
<sequence>MGVFADDWAVLGNTRLSIIDLADGHQPIINETGDLVIVFNGEIYNHRELQRDLTAKGHVFKTHSDTEAILHAFEEWGPDCLLRLNGMFAVAIWHCPSRRMFIARDRLGIKPLYLGRGIHGIAFASEPKALFPIMPDRPAPHWPSLARFLQLGYFAPGDCAFAGIEKFPAGHFGWIEKGHLSLHRWWTPLVGQGDPVPLAEAVAKAAELLGDAVESELLADVPVGVFLSGGLDSSAVAAAAAERGRKLPAFALSFPEATHDESADARLVADSLGLDYFEHRLEVDELRATVSEVATMLDEPFGDATVVPLLALSRFARRHVKVVLTGWGGDELFAGYPTLRAHRAARLYRMLPGWLGDGLLPAAIRRLPVSERYLSLEFKAKRFIQGMDLTPEQQHLGWMGYFNATGVAALLRPEIAEAASHDGHRALAVPDLARPTETDPVDRILHLDMCTFLEGNGLFQADRMTMAASLEARVPLLNTVVMDYVAALPAGVKMAGGQLKPLLKMALKPKLPSRIITKPKKGFGPPSAGWLRSALSDTLRTTLSREKIEADGILAAEATERLVDDHLNRRADHGRALWALLSFQLWHDNFISGAVQG</sequence>
<evidence type="ECO:0000256" key="8">
    <source>
        <dbReference type="PIRSR" id="PIRSR001589-2"/>
    </source>
</evidence>
<comment type="catalytic activity">
    <reaction evidence="7">
        <text>L-aspartate + L-glutamine + ATP + H2O = L-asparagine + L-glutamate + AMP + diphosphate + H(+)</text>
        <dbReference type="Rhea" id="RHEA:12228"/>
        <dbReference type="ChEBI" id="CHEBI:15377"/>
        <dbReference type="ChEBI" id="CHEBI:15378"/>
        <dbReference type="ChEBI" id="CHEBI:29985"/>
        <dbReference type="ChEBI" id="CHEBI:29991"/>
        <dbReference type="ChEBI" id="CHEBI:30616"/>
        <dbReference type="ChEBI" id="CHEBI:33019"/>
        <dbReference type="ChEBI" id="CHEBI:58048"/>
        <dbReference type="ChEBI" id="CHEBI:58359"/>
        <dbReference type="ChEBI" id="CHEBI:456215"/>
        <dbReference type="EC" id="6.3.5.4"/>
    </reaction>
</comment>
<dbReference type="InterPro" id="IPR006426">
    <property type="entry name" value="Asn_synth_AEB"/>
</dbReference>
<dbReference type="EC" id="6.3.5.4" evidence="3"/>
<keyword evidence="6" id="KW-0315">Glutamine amidotransferase</keyword>
<dbReference type="Pfam" id="PF13537">
    <property type="entry name" value="GATase_7"/>
    <property type="match status" value="1"/>
</dbReference>
<reference evidence="10 11" key="1">
    <citation type="submission" date="2016-04" db="EMBL/GenBank/DDBJ databases">
        <title>Draft genome sequence of freshwater magnetotactic bacteria Magnetospirillum marisnigri SP-1 and Magnetospirillum moscoviense BB-1.</title>
        <authorList>
            <person name="Koziaeva V."/>
            <person name="Dziuba M.V."/>
            <person name="Ivanov T.M."/>
            <person name="Kuznetsov B."/>
            <person name="Grouzdev D.S."/>
        </authorList>
    </citation>
    <scope>NUCLEOTIDE SEQUENCE [LARGE SCALE GENOMIC DNA]</scope>
    <source>
        <strain evidence="10 11">SP-1</strain>
    </source>
</reference>
<evidence type="ECO:0000313" key="11">
    <source>
        <dbReference type="Proteomes" id="UP000078428"/>
    </source>
</evidence>
<dbReference type="InterPro" id="IPR014729">
    <property type="entry name" value="Rossmann-like_a/b/a_fold"/>
</dbReference>
<dbReference type="InterPro" id="IPR001962">
    <property type="entry name" value="Asn_synthase"/>
</dbReference>
<feature type="binding site" evidence="8">
    <location>
        <position position="65"/>
    </location>
    <ligand>
        <name>L-glutamine</name>
        <dbReference type="ChEBI" id="CHEBI:58359"/>
    </ligand>
</feature>
<dbReference type="PIRSF" id="PIRSF001589">
    <property type="entry name" value="Asn_synthetase_glu-h"/>
    <property type="match status" value="1"/>
</dbReference>
<dbReference type="InterPro" id="IPR017932">
    <property type="entry name" value="GATase_2_dom"/>
</dbReference>
<proteinExistence type="inferred from homology"/>
<dbReference type="GO" id="GO:0006529">
    <property type="term" value="P:asparagine biosynthetic process"/>
    <property type="evidence" value="ECO:0007669"/>
    <property type="project" value="InterPro"/>
</dbReference>
<protein>
    <recommendedName>
        <fullName evidence="3">asparagine synthase (glutamine-hydrolyzing)</fullName>
        <ecNumber evidence="3">6.3.5.4</ecNumber>
    </recommendedName>
</protein>
<comment type="caution">
    <text evidence="10">The sequence shown here is derived from an EMBL/GenBank/DDBJ whole genome shotgun (WGS) entry which is preliminary data.</text>
</comment>
<dbReference type="InterPro" id="IPR033738">
    <property type="entry name" value="AsnB_N"/>
</dbReference>
<dbReference type="CDD" id="cd01991">
    <property type="entry name" value="Asn_synthase_B_C"/>
    <property type="match status" value="1"/>
</dbReference>
<comment type="pathway">
    <text evidence="1">Amino-acid biosynthesis; L-asparagine biosynthesis; L-asparagine from L-aspartate (L-Gln route): step 1/1.</text>
</comment>
<dbReference type="Proteomes" id="UP000078428">
    <property type="component" value="Unassembled WGS sequence"/>
</dbReference>
<dbReference type="Gene3D" id="3.60.20.10">
    <property type="entry name" value="Glutamine Phosphoribosylpyrophosphate, subunit 1, domain 1"/>
    <property type="match status" value="1"/>
</dbReference>
<comment type="similarity">
    <text evidence="2">Belongs to the asparagine synthetase family.</text>
</comment>
<dbReference type="InterPro" id="IPR029055">
    <property type="entry name" value="Ntn_hydrolases_N"/>
</dbReference>
<dbReference type="SUPFAM" id="SSF56235">
    <property type="entry name" value="N-terminal nucleophile aminohydrolases (Ntn hydrolases)"/>
    <property type="match status" value="1"/>
</dbReference>
<evidence type="ECO:0000256" key="4">
    <source>
        <dbReference type="ARBA" id="ARBA00022741"/>
    </source>
</evidence>
<dbReference type="CDD" id="cd00712">
    <property type="entry name" value="AsnB"/>
    <property type="match status" value="1"/>
</dbReference>
<evidence type="ECO:0000256" key="5">
    <source>
        <dbReference type="ARBA" id="ARBA00022840"/>
    </source>
</evidence>
<keyword evidence="5 8" id="KW-0067">ATP-binding</keyword>
<dbReference type="PROSITE" id="PS51278">
    <property type="entry name" value="GATASE_TYPE_2"/>
    <property type="match status" value="1"/>
</dbReference>
<dbReference type="PANTHER" id="PTHR43284:SF1">
    <property type="entry name" value="ASPARAGINE SYNTHETASE"/>
    <property type="match status" value="1"/>
</dbReference>
<dbReference type="AlphaFoldDB" id="A0A178ML19"/>
<keyword evidence="11" id="KW-1185">Reference proteome</keyword>
<gene>
    <name evidence="10" type="ORF">A6A04_04065</name>
</gene>
<dbReference type="InterPro" id="IPR051786">
    <property type="entry name" value="ASN_synthetase/amidase"/>
</dbReference>
<evidence type="ECO:0000256" key="7">
    <source>
        <dbReference type="ARBA" id="ARBA00048741"/>
    </source>
</evidence>
<dbReference type="PANTHER" id="PTHR43284">
    <property type="entry name" value="ASPARAGINE SYNTHETASE (GLUTAMINE-HYDROLYZING)"/>
    <property type="match status" value="1"/>
</dbReference>
<dbReference type="Pfam" id="PF00733">
    <property type="entry name" value="Asn_synthase"/>
    <property type="match status" value="1"/>
</dbReference>
<evidence type="ECO:0000256" key="2">
    <source>
        <dbReference type="ARBA" id="ARBA00005752"/>
    </source>
</evidence>
<dbReference type="GO" id="GO:0005524">
    <property type="term" value="F:ATP binding"/>
    <property type="evidence" value="ECO:0007669"/>
    <property type="project" value="UniProtKB-KW"/>
</dbReference>
<feature type="domain" description="Glutamine amidotransferase type-2" evidence="9">
    <location>
        <begin position="1"/>
        <end position="178"/>
    </location>
</feature>
<dbReference type="GO" id="GO:0004066">
    <property type="term" value="F:asparagine synthase (glutamine-hydrolyzing) activity"/>
    <property type="evidence" value="ECO:0007669"/>
    <property type="project" value="UniProtKB-EC"/>
</dbReference>
<evidence type="ECO:0000256" key="1">
    <source>
        <dbReference type="ARBA" id="ARBA00005187"/>
    </source>
</evidence>
<dbReference type="EMBL" id="LWQT01000066">
    <property type="protein sequence ID" value="OAN49299.1"/>
    <property type="molecule type" value="Genomic_DNA"/>
</dbReference>
<evidence type="ECO:0000256" key="3">
    <source>
        <dbReference type="ARBA" id="ARBA00012737"/>
    </source>
</evidence>
<dbReference type="Gene3D" id="3.40.50.620">
    <property type="entry name" value="HUPs"/>
    <property type="match status" value="1"/>
</dbReference>
<dbReference type="NCBIfam" id="TIGR01536">
    <property type="entry name" value="asn_synth_AEB"/>
    <property type="match status" value="1"/>
</dbReference>